<protein>
    <submittedName>
        <fullName evidence="2">Carboxymuconolactone decarboxylase family protein</fullName>
    </submittedName>
</protein>
<evidence type="ECO:0000313" key="2">
    <source>
        <dbReference type="EMBL" id="QHS59094.1"/>
    </source>
</evidence>
<name>A0A6B9ZCP9_9BACT</name>
<evidence type="ECO:0000259" key="1">
    <source>
        <dbReference type="Pfam" id="PF02627"/>
    </source>
</evidence>
<proteinExistence type="predicted"/>
<dbReference type="InterPro" id="IPR003779">
    <property type="entry name" value="CMD-like"/>
</dbReference>
<dbReference type="InterPro" id="IPR004675">
    <property type="entry name" value="AhpD_core"/>
</dbReference>
<feature type="domain" description="Carboxymuconolactone decarboxylase-like" evidence="1">
    <location>
        <begin position="12"/>
        <end position="88"/>
    </location>
</feature>
<dbReference type="AlphaFoldDB" id="A0A6B9ZCP9"/>
<accession>A0A6B9ZCP9</accession>
<reference evidence="2 3" key="1">
    <citation type="submission" date="2020-01" db="EMBL/GenBank/DDBJ databases">
        <title>Complete genome sequence of Chitinophaga sp. H33E-04 isolated from quinoa roots.</title>
        <authorList>
            <person name="Weon H.-Y."/>
            <person name="Lee S.A."/>
        </authorList>
    </citation>
    <scope>NUCLEOTIDE SEQUENCE [LARGE SCALE GENOMIC DNA]</scope>
    <source>
        <strain evidence="2 3">H33E-04</strain>
    </source>
</reference>
<gene>
    <name evidence="2" type="ORF">GWR21_05640</name>
</gene>
<dbReference type="KEGG" id="chih:GWR21_05640"/>
<dbReference type="GO" id="GO:0051920">
    <property type="term" value="F:peroxiredoxin activity"/>
    <property type="evidence" value="ECO:0007669"/>
    <property type="project" value="InterPro"/>
</dbReference>
<organism evidence="2 3">
    <name type="scientific">Chitinophaga agri</name>
    <dbReference type="NCBI Taxonomy" id="2703787"/>
    <lineage>
        <taxon>Bacteria</taxon>
        <taxon>Pseudomonadati</taxon>
        <taxon>Bacteroidota</taxon>
        <taxon>Chitinophagia</taxon>
        <taxon>Chitinophagales</taxon>
        <taxon>Chitinophagaceae</taxon>
        <taxon>Chitinophaga</taxon>
    </lineage>
</organism>
<dbReference type="Proteomes" id="UP000476411">
    <property type="component" value="Chromosome"/>
</dbReference>
<dbReference type="PANTHER" id="PTHR34846">
    <property type="entry name" value="4-CARBOXYMUCONOLACTONE DECARBOXYLASE FAMILY PROTEIN (AFU_ORTHOLOGUE AFUA_6G11590)"/>
    <property type="match status" value="1"/>
</dbReference>
<dbReference type="Gene3D" id="1.20.1290.10">
    <property type="entry name" value="AhpD-like"/>
    <property type="match status" value="1"/>
</dbReference>
<dbReference type="RefSeq" id="WP_162330796.1">
    <property type="nucleotide sequence ID" value="NZ_CP048113.1"/>
</dbReference>
<dbReference type="InterPro" id="IPR029032">
    <property type="entry name" value="AhpD-like"/>
</dbReference>
<dbReference type="EMBL" id="CP048113">
    <property type="protein sequence ID" value="QHS59094.1"/>
    <property type="molecule type" value="Genomic_DNA"/>
</dbReference>
<dbReference type="Pfam" id="PF02627">
    <property type="entry name" value="CMD"/>
    <property type="match status" value="1"/>
</dbReference>
<sequence>MGTRTFLSVNQPDLHKKMVDLDKAINESGIDKWHHELIKISASLFNGCAFCVDKHTQDALELGIPGRKIMLIPVWLEATKHFSAEEQLILRLTKAVTFIHEHGIEDELYDSCKTTFGEAYTANLIVAATIINAWNRVGVSFQLQPKF</sequence>
<keyword evidence="3" id="KW-1185">Reference proteome</keyword>
<dbReference type="NCBIfam" id="TIGR00778">
    <property type="entry name" value="ahpD_dom"/>
    <property type="match status" value="1"/>
</dbReference>
<dbReference type="SUPFAM" id="SSF69118">
    <property type="entry name" value="AhpD-like"/>
    <property type="match status" value="1"/>
</dbReference>
<dbReference type="PANTHER" id="PTHR34846:SF10">
    <property type="entry name" value="CYTOPLASMIC PROTEIN"/>
    <property type="match status" value="1"/>
</dbReference>
<evidence type="ECO:0000313" key="3">
    <source>
        <dbReference type="Proteomes" id="UP000476411"/>
    </source>
</evidence>